<accession>A0ABW7GBY0</accession>
<dbReference type="PANTHER" id="PTHR47572:SF4">
    <property type="entry name" value="LACTONASE DRP35"/>
    <property type="match status" value="1"/>
</dbReference>
<dbReference type="Pfam" id="PF08450">
    <property type="entry name" value="SGL"/>
    <property type="match status" value="1"/>
</dbReference>
<dbReference type="InterPro" id="IPR011042">
    <property type="entry name" value="6-blade_b-propeller_TolB-like"/>
</dbReference>
<keyword evidence="1" id="KW-0378">Hydrolase</keyword>
<dbReference type="PANTHER" id="PTHR47572">
    <property type="entry name" value="LIPOPROTEIN-RELATED"/>
    <property type="match status" value="1"/>
</dbReference>
<keyword evidence="4" id="KW-1185">Reference proteome</keyword>
<reference evidence="3 4" key="1">
    <citation type="submission" date="2024-09" db="EMBL/GenBank/DDBJ databases">
        <title>Novel species of the genus Pelomonas and Roseateles isolated from streams.</title>
        <authorList>
            <person name="Lu H."/>
        </authorList>
    </citation>
    <scope>NUCLEOTIDE SEQUENCE [LARGE SCALE GENOMIC DNA]</scope>
    <source>
        <strain evidence="3 4">BYS96W</strain>
    </source>
</reference>
<dbReference type="InterPro" id="IPR013658">
    <property type="entry name" value="SGL"/>
</dbReference>
<dbReference type="EMBL" id="JBIGIA010000020">
    <property type="protein sequence ID" value="MFG6459326.1"/>
    <property type="molecule type" value="Genomic_DNA"/>
</dbReference>
<evidence type="ECO:0000313" key="4">
    <source>
        <dbReference type="Proteomes" id="UP001606305"/>
    </source>
</evidence>
<evidence type="ECO:0000256" key="1">
    <source>
        <dbReference type="ARBA" id="ARBA00022801"/>
    </source>
</evidence>
<proteinExistence type="predicted"/>
<evidence type="ECO:0000259" key="2">
    <source>
        <dbReference type="Pfam" id="PF08450"/>
    </source>
</evidence>
<comment type="caution">
    <text evidence="3">The sequence shown here is derived from an EMBL/GenBank/DDBJ whole genome shotgun (WGS) entry which is preliminary data.</text>
</comment>
<gene>
    <name evidence="3" type="ORF">ACG00X_21025</name>
</gene>
<dbReference type="InterPro" id="IPR051262">
    <property type="entry name" value="SMP-30/CGR1_Lactonase"/>
</dbReference>
<dbReference type="PRINTS" id="PR01790">
    <property type="entry name" value="SMP30FAMILY"/>
</dbReference>
<dbReference type="Proteomes" id="UP001606305">
    <property type="component" value="Unassembled WGS sequence"/>
</dbReference>
<protein>
    <submittedName>
        <fullName evidence="3">SMP-30/gluconolactonase/LRE family protein</fullName>
    </submittedName>
</protein>
<dbReference type="InterPro" id="IPR005511">
    <property type="entry name" value="SMP-30"/>
</dbReference>
<feature type="domain" description="SMP-30/Gluconolactonase/LRE-like region" evidence="2">
    <location>
        <begin position="44"/>
        <end position="263"/>
    </location>
</feature>
<sequence>MTRLDNALPKDNYQTQFGNVEGAVWLSGSLYVSEFGPGNNPPPSRILKIDSSGTGTVLAATAGTNGLAVDKAGRLYGASHKIGGIVRFALPGGTETVVVNGYNGARFNSPNDLTFRSDGTLYFTDPNWQAASPNPQSRTSVYRVAPGSSTAVLVDANRSNPNGITLSPDEKTLYLTAQDGVFKYAVAADGSVGTAEHFGAGIVSSGDGMVVDCAGNLYVTSTDVIVLSPEGKEIGRIRMPSGAGSVTNVAFGGSDRKTLFITAMGSGNARGVYKVDLAIPGYPY</sequence>
<dbReference type="RefSeq" id="WP_394491202.1">
    <property type="nucleotide sequence ID" value="NZ_JBIGIA010000020.1"/>
</dbReference>
<dbReference type="Gene3D" id="2.120.10.30">
    <property type="entry name" value="TolB, C-terminal domain"/>
    <property type="match status" value="1"/>
</dbReference>
<name>A0ABW7GBY0_9BURK</name>
<evidence type="ECO:0000313" key="3">
    <source>
        <dbReference type="EMBL" id="MFG6459326.1"/>
    </source>
</evidence>
<dbReference type="SUPFAM" id="SSF63829">
    <property type="entry name" value="Calcium-dependent phosphotriesterase"/>
    <property type="match status" value="1"/>
</dbReference>
<organism evidence="3 4">
    <name type="scientific">Pelomonas nitida</name>
    <dbReference type="NCBI Taxonomy" id="3299027"/>
    <lineage>
        <taxon>Bacteria</taxon>
        <taxon>Pseudomonadati</taxon>
        <taxon>Pseudomonadota</taxon>
        <taxon>Betaproteobacteria</taxon>
        <taxon>Burkholderiales</taxon>
        <taxon>Sphaerotilaceae</taxon>
        <taxon>Roseateles</taxon>
    </lineage>
</organism>